<evidence type="ECO:0000256" key="2">
    <source>
        <dbReference type="ARBA" id="ARBA00022679"/>
    </source>
</evidence>
<sequence>MNSKVRAVRQILRGALRGSPSRLCDHRTWRSEHPHTWLTAVEEEVLARKAPVRFGSRDAGFGESVDNRMPELGILRLDKARILGPDGWLVTEDGSLLYESTWYGSSFSRHPRSIAYGTPLPLSGTCLSLASDFAGGNYGHFLLDCLGRLALFQKSGLSLDDVDWVYLPKPASETAAKLVRRLGIPMHKCVWAAQEDIQADLVIGTSFPGLRRNYAPWLTEFFRLQVAKSPLRHDRRVYVPRKGQRKIANEEELMPALKKFGFQIYDFDDVEDEAAFFSECSIVVGPHGAGLTNLVFCSPGTKVLELIPSDHVHPYYYTIATSAGADYSYIVGDSQGTRPQGAFGPSPFDFEVAPDIFERALEAICQ</sequence>
<dbReference type="Proteomes" id="UP000289946">
    <property type="component" value="Unassembled WGS sequence"/>
</dbReference>
<accession>A0A4Q0Q900</accession>
<feature type="domain" description="Glycosyltransferase 61 catalytic" evidence="4">
    <location>
        <begin position="138"/>
        <end position="304"/>
    </location>
</feature>
<dbReference type="PANTHER" id="PTHR20961">
    <property type="entry name" value="GLYCOSYLTRANSFERASE"/>
    <property type="match status" value="1"/>
</dbReference>
<organism evidence="5 8">
    <name type="scientific">Bradyrhizobium zhanjiangense</name>
    <dbReference type="NCBI Taxonomy" id="1325107"/>
    <lineage>
        <taxon>Bacteria</taxon>
        <taxon>Pseudomonadati</taxon>
        <taxon>Pseudomonadota</taxon>
        <taxon>Alphaproteobacteria</taxon>
        <taxon>Hyphomicrobiales</taxon>
        <taxon>Nitrobacteraceae</taxon>
        <taxon>Bradyrhizobium</taxon>
    </lineage>
</organism>
<evidence type="ECO:0000259" key="4">
    <source>
        <dbReference type="Pfam" id="PF04577"/>
    </source>
</evidence>
<evidence type="ECO:0000256" key="1">
    <source>
        <dbReference type="ARBA" id="ARBA00022676"/>
    </source>
</evidence>
<keyword evidence="3" id="KW-0325">Glycoprotein</keyword>
<dbReference type="GO" id="GO:0016746">
    <property type="term" value="F:acyltransferase activity"/>
    <property type="evidence" value="ECO:0007669"/>
    <property type="project" value="InterPro"/>
</dbReference>
<protein>
    <submittedName>
        <fullName evidence="5">Glycosyltransferase family 61 protein</fullName>
    </submittedName>
</protein>
<keyword evidence="7" id="KW-1185">Reference proteome</keyword>
<dbReference type="AlphaFoldDB" id="A0A4Q0Q900"/>
<evidence type="ECO:0000313" key="5">
    <source>
        <dbReference type="EMBL" id="RXG84883.1"/>
    </source>
</evidence>
<comment type="caution">
    <text evidence="5">The sequence shown here is derived from an EMBL/GenBank/DDBJ whole genome shotgun (WGS) entry which is preliminary data.</text>
</comment>
<evidence type="ECO:0000313" key="6">
    <source>
        <dbReference type="EMBL" id="RXG99114.1"/>
    </source>
</evidence>
<evidence type="ECO:0000256" key="3">
    <source>
        <dbReference type="ARBA" id="ARBA00023180"/>
    </source>
</evidence>
<dbReference type="InterPro" id="IPR016039">
    <property type="entry name" value="Thiolase-like"/>
</dbReference>
<proteinExistence type="predicted"/>
<dbReference type="Proteomes" id="UP000290174">
    <property type="component" value="Unassembled WGS sequence"/>
</dbReference>
<dbReference type="InterPro" id="IPR049625">
    <property type="entry name" value="Glyco_transf_61_cat"/>
</dbReference>
<evidence type="ECO:0000313" key="8">
    <source>
        <dbReference type="Proteomes" id="UP000290174"/>
    </source>
</evidence>
<dbReference type="Pfam" id="PF04577">
    <property type="entry name" value="Glyco_transf_61"/>
    <property type="match status" value="1"/>
</dbReference>
<reference evidence="5 8" key="1">
    <citation type="submission" date="2018-11" db="EMBL/GenBank/DDBJ databases">
        <title>Bradyrhizobium sp. nov., isolated from effective nodules of peanut in China.</title>
        <authorList>
            <person name="Li Y."/>
        </authorList>
    </citation>
    <scope>NUCLEOTIDE SEQUENCE [LARGE SCALE GENOMIC DNA]</scope>
    <source>
        <strain evidence="5 8">CCBAU 51770</strain>
        <strain evidence="6 7">CCBAU 51781</strain>
    </source>
</reference>
<evidence type="ECO:0000313" key="7">
    <source>
        <dbReference type="Proteomes" id="UP000289946"/>
    </source>
</evidence>
<dbReference type="EMBL" id="RKMK01000065">
    <property type="protein sequence ID" value="RXG84883.1"/>
    <property type="molecule type" value="Genomic_DNA"/>
</dbReference>
<dbReference type="EMBL" id="RDRA01000002">
    <property type="protein sequence ID" value="RXG99114.1"/>
    <property type="molecule type" value="Genomic_DNA"/>
</dbReference>
<keyword evidence="1" id="KW-0328">Glycosyltransferase</keyword>
<gene>
    <name evidence="5" type="ORF">EAS61_37690</name>
    <name evidence="6" type="ORF">EAS62_03335</name>
</gene>
<dbReference type="InterPro" id="IPR007657">
    <property type="entry name" value="Glycosyltransferase_61"/>
</dbReference>
<dbReference type="GO" id="GO:0016757">
    <property type="term" value="F:glycosyltransferase activity"/>
    <property type="evidence" value="ECO:0007669"/>
    <property type="project" value="UniProtKB-KW"/>
</dbReference>
<keyword evidence="2 5" id="KW-0808">Transferase</keyword>
<dbReference type="RefSeq" id="WP_128938142.1">
    <property type="nucleotide sequence ID" value="NZ_RDRA01000002.1"/>
</dbReference>
<name>A0A4Q0Q900_9BRAD</name>
<dbReference type="Gene3D" id="3.40.47.10">
    <property type="match status" value="1"/>
</dbReference>